<reference evidence="2" key="1">
    <citation type="submission" date="2017-09" db="EMBL/GenBank/DDBJ databases">
        <title>Depth-based differentiation of microbial function through sediment-hosted aquifers and enrichment of novel symbionts in the deep terrestrial subsurface.</title>
        <authorList>
            <person name="Probst A.J."/>
            <person name="Ladd B."/>
            <person name="Jarett J.K."/>
            <person name="Geller-Mcgrath D.E."/>
            <person name="Sieber C.M.K."/>
            <person name="Emerson J.B."/>
            <person name="Anantharaman K."/>
            <person name="Thomas B.C."/>
            <person name="Malmstrom R."/>
            <person name="Stieglmeier M."/>
            <person name="Klingl A."/>
            <person name="Woyke T."/>
            <person name="Ryan C.M."/>
            <person name="Banfield J.F."/>
        </authorList>
    </citation>
    <scope>NUCLEOTIDE SEQUENCE [LARGE SCALE GENOMIC DNA]</scope>
</reference>
<gene>
    <name evidence="1" type="ORF">COU35_00405</name>
</gene>
<organism evidence="1 2">
    <name type="scientific">Candidatus Magasanikbacteria bacterium CG10_big_fil_rev_8_21_14_0_10_47_10</name>
    <dbReference type="NCBI Taxonomy" id="1974652"/>
    <lineage>
        <taxon>Bacteria</taxon>
        <taxon>Candidatus Magasanikiibacteriota</taxon>
    </lineage>
</organism>
<accession>A0A2H0TRQ9</accession>
<dbReference type="AlphaFoldDB" id="A0A2H0TRQ9"/>
<evidence type="ECO:0000313" key="1">
    <source>
        <dbReference type="EMBL" id="PIR74834.1"/>
    </source>
</evidence>
<comment type="caution">
    <text evidence="1">The sequence shown here is derived from an EMBL/GenBank/DDBJ whole genome shotgun (WGS) entry which is preliminary data.</text>
</comment>
<dbReference type="Proteomes" id="UP000230154">
    <property type="component" value="Unassembled WGS sequence"/>
</dbReference>
<protein>
    <submittedName>
        <fullName evidence="1">Uncharacterized protein</fullName>
    </submittedName>
</protein>
<sequence>MNQNLDGCPDQSTRTILLAATEVKQNPRFFAHLQECVICQRAAVRMYHCRPLELFRLIEDRADAVDEAPRFAYVASDQDEEGDVEVQEDEEELGVILRRMREAVRRAFAARQPEADDAEEGDEHVLAYFSKRRK</sequence>
<name>A0A2H0TRQ9_9BACT</name>
<proteinExistence type="predicted"/>
<evidence type="ECO:0000313" key="2">
    <source>
        <dbReference type="Proteomes" id="UP000230154"/>
    </source>
</evidence>
<dbReference type="EMBL" id="PFCB01000003">
    <property type="protein sequence ID" value="PIR74834.1"/>
    <property type="molecule type" value="Genomic_DNA"/>
</dbReference>